<comment type="caution">
    <text evidence="1">The sequence shown here is derived from an EMBL/GenBank/DDBJ whole genome shotgun (WGS) entry which is preliminary data.</text>
</comment>
<proteinExistence type="predicted"/>
<accession>A0A202E7Y0</accession>
<sequence length="80" mass="8663">MLITPTLAETERGLVLIDVGLESVKVHSPTESSRETFAAESSSELGIDATAVASSAEAASERYGDSRTIFRTRKRHLHSM</sequence>
<evidence type="ECO:0000313" key="1">
    <source>
        <dbReference type="EMBL" id="OVE84060.1"/>
    </source>
</evidence>
<organism evidence="1 2">
    <name type="scientific">Natronolimnobius baerhuensis</name>
    <dbReference type="NCBI Taxonomy" id="253108"/>
    <lineage>
        <taxon>Archaea</taxon>
        <taxon>Methanobacteriati</taxon>
        <taxon>Methanobacteriota</taxon>
        <taxon>Stenosarchaea group</taxon>
        <taxon>Halobacteria</taxon>
        <taxon>Halobacteriales</taxon>
        <taxon>Natrialbaceae</taxon>
        <taxon>Natronolimnobius</taxon>
    </lineage>
</organism>
<evidence type="ECO:0000313" key="2">
    <source>
        <dbReference type="Proteomes" id="UP000196084"/>
    </source>
</evidence>
<protein>
    <submittedName>
        <fullName evidence="1">Uncharacterized protein</fullName>
    </submittedName>
</protein>
<reference evidence="1 2" key="1">
    <citation type="submission" date="2017-02" db="EMBL/GenBank/DDBJ databases">
        <title>Natronthermophilus aegyptiacus gen. nov.,sp. nov., an aerobic, extremely halophilic alkalithermophilic archaeon isolated from the athalassohaline Wadi An Natrun, Egypt.</title>
        <authorList>
            <person name="Zhao B."/>
        </authorList>
    </citation>
    <scope>NUCLEOTIDE SEQUENCE [LARGE SCALE GENOMIC DNA]</scope>
    <source>
        <strain evidence="1 2">CGMCC 1.3597</strain>
    </source>
</reference>
<dbReference type="EMBL" id="MWPH01000002">
    <property type="protein sequence ID" value="OVE84060.1"/>
    <property type="molecule type" value="Genomic_DNA"/>
</dbReference>
<gene>
    <name evidence="1" type="ORF">B2G88_06390</name>
</gene>
<keyword evidence="2" id="KW-1185">Reference proteome</keyword>
<name>A0A202E7Y0_9EURY</name>
<dbReference type="AlphaFoldDB" id="A0A202E7Y0"/>
<dbReference type="Proteomes" id="UP000196084">
    <property type="component" value="Unassembled WGS sequence"/>
</dbReference>